<dbReference type="PANTHER" id="PTHR11439">
    <property type="entry name" value="GAG-POL-RELATED RETROTRANSPOSON"/>
    <property type="match status" value="1"/>
</dbReference>
<comment type="caution">
    <text evidence="1">The sequence shown here is derived from an EMBL/GenBank/DDBJ whole genome shotgun (WGS) entry which is preliminary data.</text>
</comment>
<keyword evidence="2" id="KW-1185">Reference proteome</keyword>
<keyword evidence="1" id="KW-0808">Transferase</keyword>
<keyword evidence="1" id="KW-0418">Kinase</keyword>
<evidence type="ECO:0000313" key="2">
    <source>
        <dbReference type="Proteomes" id="UP001165190"/>
    </source>
</evidence>
<dbReference type="PANTHER" id="PTHR11439:SF467">
    <property type="entry name" value="INTEGRASE CATALYTIC DOMAIN-CONTAINING PROTEIN"/>
    <property type="match status" value="1"/>
</dbReference>
<proteinExistence type="predicted"/>
<name>A0A9W7GTH1_HIBTR</name>
<dbReference type="SUPFAM" id="SSF56672">
    <property type="entry name" value="DNA/RNA polymerases"/>
    <property type="match status" value="1"/>
</dbReference>
<protein>
    <submittedName>
        <fullName evidence="1">Cysteine-rich RLK (RECEPTOR-like protein kinase) 8</fullName>
    </submittedName>
</protein>
<reference evidence="1" key="1">
    <citation type="submission" date="2023-05" db="EMBL/GenBank/DDBJ databases">
        <title>Genome and transcriptome analyses reveal genes involved in the formation of fine ridges on petal epidermal cells in Hibiscus trionum.</title>
        <authorList>
            <person name="Koshimizu S."/>
            <person name="Masuda S."/>
            <person name="Ishii T."/>
            <person name="Shirasu K."/>
            <person name="Hoshino A."/>
            <person name="Arita M."/>
        </authorList>
    </citation>
    <scope>NUCLEOTIDE SEQUENCE</scope>
    <source>
        <strain evidence="1">Hamamatsu line</strain>
    </source>
</reference>
<evidence type="ECO:0000313" key="1">
    <source>
        <dbReference type="EMBL" id="GMI64073.1"/>
    </source>
</evidence>
<dbReference type="AlphaFoldDB" id="A0A9W7GTH1"/>
<dbReference type="CDD" id="cd09272">
    <property type="entry name" value="RNase_HI_RT_Ty1"/>
    <property type="match status" value="1"/>
</dbReference>
<dbReference type="InterPro" id="IPR043502">
    <property type="entry name" value="DNA/RNA_pol_sf"/>
</dbReference>
<organism evidence="1 2">
    <name type="scientific">Hibiscus trionum</name>
    <name type="common">Flower of an hour</name>
    <dbReference type="NCBI Taxonomy" id="183268"/>
    <lineage>
        <taxon>Eukaryota</taxon>
        <taxon>Viridiplantae</taxon>
        <taxon>Streptophyta</taxon>
        <taxon>Embryophyta</taxon>
        <taxon>Tracheophyta</taxon>
        <taxon>Spermatophyta</taxon>
        <taxon>Magnoliopsida</taxon>
        <taxon>eudicotyledons</taxon>
        <taxon>Gunneridae</taxon>
        <taxon>Pentapetalae</taxon>
        <taxon>rosids</taxon>
        <taxon>malvids</taxon>
        <taxon>Malvales</taxon>
        <taxon>Malvaceae</taxon>
        <taxon>Malvoideae</taxon>
        <taxon>Hibiscus</taxon>
    </lineage>
</organism>
<dbReference type="GO" id="GO:0016301">
    <property type="term" value="F:kinase activity"/>
    <property type="evidence" value="ECO:0007669"/>
    <property type="project" value="UniProtKB-KW"/>
</dbReference>
<sequence length="184" mass="20837">MLKCAPSPTPMVVTPKLIVDASPLFPDLHLYRSVVRALQYVCLTRPDISFAVNKFSQYMNDPLESHWKAVKHGQLLGFVFFLGFNPITWSTKKQLVVSRSTSEVEHRSLANSVSELVWLEQMLQEIGVDLTGLPVVWCENTSTVSMAANPTHHKRIKHVEIELHFVRERVLASQLVVNFVPSSE</sequence>
<accession>A0A9W7GTH1</accession>
<dbReference type="OrthoDB" id="1001632at2759"/>
<dbReference type="EMBL" id="BSYR01000002">
    <property type="protein sequence ID" value="GMI64073.1"/>
    <property type="molecule type" value="Genomic_DNA"/>
</dbReference>
<dbReference type="Proteomes" id="UP001165190">
    <property type="component" value="Unassembled WGS sequence"/>
</dbReference>
<gene>
    <name evidence="1" type="ORF">HRI_000076600</name>
</gene>